<gene>
    <name evidence="5" type="ORF">BL253_27740</name>
</gene>
<dbReference type="Pfam" id="PF13649">
    <property type="entry name" value="Methyltransf_25"/>
    <property type="match status" value="1"/>
</dbReference>
<dbReference type="AlphaFoldDB" id="A0A1V2I456"/>
<dbReference type="SUPFAM" id="SSF53335">
    <property type="entry name" value="S-adenosyl-L-methionine-dependent methyltransferases"/>
    <property type="match status" value="1"/>
</dbReference>
<evidence type="ECO:0000256" key="1">
    <source>
        <dbReference type="ARBA" id="ARBA00022603"/>
    </source>
</evidence>
<dbReference type="Gene3D" id="3.40.50.150">
    <property type="entry name" value="Vaccinia Virus protein VP39"/>
    <property type="match status" value="1"/>
</dbReference>
<evidence type="ECO:0000313" key="6">
    <source>
        <dbReference type="Proteomes" id="UP000188929"/>
    </source>
</evidence>
<dbReference type="CDD" id="cd02440">
    <property type="entry name" value="AdoMet_MTases"/>
    <property type="match status" value="1"/>
</dbReference>
<feature type="domain" description="Methyltransferase" evidence="4">
    <location>
        <begin position="57"/>
        <end position="142"/>
    </location>
</feature>
<keyword evidence="1" id="KW-0489">Methyltransferase</keyword>
<dbReference type="PANTHER" id="PTHR43464:SF19">
    <property type="entry name" value="UBIQUINONE BIOSYNTHESIS O-METHYLTRANSFERASE, MITOCHONDRIAL"/>
    <property type="match status" value="1"/>
</dbReference>
<comment type="caution">
    <text evidence="5">The sequence shown here is derived from an EMBL/GenBank/DDBJ whole genome shotgun (WGS) entry which is preliminary data.</text>
</comment>
<evidence type="ECO:0000256" key="2">
    <source>
        <dbReference type="ARBA" id="ARBA00022679"/>
    </source>
</evidence>
<dbReference type="PANTHER" id="PTHR43464">
    <property type="entry name" value="METHYLTRANSFERASE"/>
    <property type="match status" value="1"/>
</dbReference>
<dbReference type="InterPro" id="IPR041698">
    <property type="entry name" value="Methyltransf_25"/>
</dbReference>
<dbReference type="STRING" id="1834516.BL253_27740"/>
<accession>A0A1V2I456</accession>
<dbReference type="InterPro" id="IPR029063">
    <property type="entry name" value="SAM-dependent_MTases_sf"/>
</dbReference>
<dbReference type="GO" id="GO:0032259">
    <property type="term" value="P:methylation"/>
    <property type="evidence" value="ECO:0007669"/>
    <property type="project" value="UniProtKB-KW"/>
</dbReference>
<protein>
    <recommendedName>
        <fullName evidence="4">Methyltransferase domain-containing protein</fullName>
    </recommendedName>
</protein>
<dbReference type="Proteomes" id="UP000188929">
    <property type="component" value="Unassembled WGS sequence"/>
</dbReference>
<evidence type="ECO:0000256" key="3">
    <source>
        <dbReference type="ARBA" id="ARBA00022691"/>
    </source>
</evidence>
<dbReference type="GO" id="GO:0008168">
    <property type="term" value="F:methyltransferase activity"/>
    <property type="evidence" value="ECO:0007669"/>
    <property type="project" value="UniProtKB-KW"/>
</dbReference>
<sequence length="238" mass="26066">MPERSRKAPRSLGVDEAVGSGPGAITNDGCPVEFYALLPAFGEAEIVDAAIPRGASVLELGCGTGRILRPLAALGHSVTGVDDSPDMLALSSDLTTVCSPIQSLELNRRFDAVLLTGGLLNVDPALRQRFVAAVRRHLDNDGTAVFQYYTRELLRTFERAEPVWDDPAGFRRVIRAASWNPPCMRFEIEYQSGDSVWTHAWTSYQISDEELAGDLAAADLRFGGWLTDDRTWFVARPV</sequence>
<evidence type="ECO:0000259" key="4">
    <source>
        <dbReference type="Pfam" id="PF13649"/>
    </source>
</evidence>
<evidence type="ECO:0000313" key="5">
    <source>
        <dbReference type="EMBL" id="ONH25415.1"/>
    </source>
</evidence>
<keyword evidence="2" id="KW-0808">Transferase</keyword>
<dbReference type="EMBL" id="MOMC01000060">
    <property type="protein sequence ID" value="ONH25415.1"/>
    <property type="molecule type" value="Genomic_DNA"/>
</dbReference>
<keyword evidence="6" id="KW-1185">Reference proteome</keyword>
<keyword evidence="3" id="KW-0949">S-adenosyl-L-methionine</keyword>
<name>A0A1V2I456_9ACTN</name>
<proteinExistence type="predicted"/>
<reference evidence="6" key="1">
    <citation type="submission" date="2016-10" db="EMBL/GenBank/DDBJ databases">
        <title>Frankia sp. NRRL B-16386 Genome sequencing.</title>
        <authorList>
            <person name="Ghodhbane-Gtari F."/>
            <person name="Swanson E."/>
            <person name="Gueddou A."/>
            <person name="Hezbri K."/>
            <person name="Ktari K."/>
            <person name="Nouioui I."/>
            <person name="Morris K."/>
            <person name="Simpson S."/>
            <person name="Abebe-Akele F."/>
            <person name="Thomas K."/>
            <person name="Gtari M."/>
            <person name="Tisa L.S."/>
        </authorList>
    </citation>
    <scope>NUCLEOTIDE SEQUENCE [LARGE SCALE GENOMIC DNA]</scope>
    <source>
        <strain evidence="6">NRRL B-16386</strain>
    </source>
</reference>
<organism evidence="5 6">
    <name type="scientific">Pseudofrankia asymbiotica</name>
    <dbReference type="NCBI Taxonomy" id="1834516"/>
    <lineage>
        <taxon>Bacteria</taxon>
        <taxon>Bacillati</taxon>
        <taxon>Actinomycetota</taxon>
        <taxon>Actinomycetes</taxon>
        <taxon>Frankiales</taxon>
        <taxon>Frankiaceae</taxon>
        <taxon>Pseudofrankia</taxon>
    </lineage>
</organism>